<evidence type="ECO:0000313" key="2">
    <source>
        <dbReference type="EMBL" id="KAF9153848.1"/>
    </source>
</evidence>
<evidence type="ECO:0000313" key="3">
    <source>
        <dbReference type="Proteomes" id="UP000748756"/>
    </source>
</evidence>
<gene>
    <name evidence="2" type="ORF">BG015_002516</name>
</gene>
<dbReference type="EMBL" id="JAAAUQ010000150">
    <property type="protein sequence ID" value="KAF9153848.1"/>
    <property type="molecule type" value="Genomic_DNA"/>
</dbReference>
<dbReference type="AlphaFoldDB" id="A0A9P5VDH0"/>
<feature type="region of interest" description="Disordered" evidence="1">
    <location>
        <begin position="1"/>
        <end position="72"/>
    </location>
</feature>
<feature type="non-terminal residue" evidence="2">
    <location>
        <position position="1"/>
    </location>
</feature>
<feature type="compositionally biased region" description="Polar residues" evidence="1">
    <location>
        <begin position="25"/>
        <end position="35"/>
    </location>
</feature>
<organism evidence="2 3">
    <name type="scientific">Linnemannia schmuckeri</name>
    <dbReference type="NCBI Taxonomy" id="64567"/>
    <lineage>
        <taxon>Eukaryota</taxon>
        <taxon>Fungi</taxon>
        <taxon>Fungi incertae sedis</taxon>
        <taxon>Mucoromycota</taxon>
        <taxon>Mortierellomycotina</taxon>
        <taxon>Mortierellomycetes</taxon>
        <taxon>Mortierellales</taxon>
        <taxon>Mortierellaceae</taxon>
        <taxon>Linnemannia</taxon>
    </lineage>
</organism>
<accession>A0A9P5VDH0</accession>
<dbReference type="Proteomes" id="UP000748756">
    <property type="component" value="Unassembled WGS sequence"/>
</dbReference>
<keyword evidence="3" id="KW-1185">Reference proteome</keyword>
<evidence type="ECO:0000256" key="1">
    <source>
        <dbReference type="SAM" id="MobiDB-lite"/>
    </source>
</evidence>
<name>A0A9P5VDH0_9FUNG</name>
<sequence>YVPTNPYKAEWTDDKNLRSPYGHDVNNSNSNNDGQYTPPLSPRNPQTPSEGEEFGWALQSGDFKPRGPQGYQ</sequence>
<proteinExistence type="predicted"/>
<reference evidence="2" key="1">
    <citation type="journal article" date="2020" name="Fungal Divers.">
        <title>Resolving the Mortierellaceae phylogeny through synthesis of multi-gene phylogenetics and phylogenomics.</title>
        <authorList>
            <person name="Vandepol N."/>
            <person name="Liber J."/>
            <person name="Desiro A."/>
            <person name="Na H."/>
            <person name="Kennedy M."/>
            <person name="Barry K."/>
            <person name="Grigoriev I.V."/>
            <person name="Miller A.N."/>
            <person name="O'Donnell K."/>
            <person name="Stajich J.E."/>
            <person name="Bonito G."/>
        </authorList>
    </citation>
    <scope>NUCLEOTIDE SEQUENCE</scope>
    <source>
        <strain evidence="2">NRRL 6426</strain>
    </source>
</reference>
<comment type="caution">
    <text evidence="2">The sequence shown here is derived from an EMBL/GenBank/DDBJ whole genome shotgun (WGS) entry which is preliminary data.</text>
</comment>
<protein>
    <submittedName>
        <fullName evidence="2">Uncharacterized protein</fullName>
    </submittedName>
</protein>